<dbReference type="SUPFAM" id="SSF52374">
    <property type="entry name" value="Nucleotidylyl transferase"/>
    <property type="match status" value="1"/>
</dbReference>
<keyword evidence="8" id="KW-0963">Cytoplasm</keyword>
<feature type="binding site" evidence="8">
    <location>
        <position position="186"/>
    </location>
    <ligand>
        <name>ATP</name>
        <dbReference type="ChEBI" id="CHEBI:30616"/>
    </ligand>
</feature>
<evidence type="ECO:0000256" key="9">
    <source>
        <dbReference type="RuleBase" id="RU363036"/>
    </source>
</evidence>
<dbReference type="EC" id="6.1.1.2" evidence="8"/>
<dbReference type="GO" id="GO:0004830">
    <property type="term" value="F:tryptophan-tRNA ligase activity"/>
    <property type="evidence" value="ECO:0007669"/>
    <property type="project" value="UniProtKB-UniRule"/>
</dbReference>
<dbReference type="GO" id="GO:0006436">
    <property type="term" value="P:tryptophanyl-tRNA aminoacylation"/>
    <property type="evidence" value="ECO:0007669"/>
    <property type="project" value="UniProtKB-UniRule"/>
</dbReference>
<dbReference type="PANTHER" id="PTHR43766">
    <property type="entry name" value="TRYPTOPHAN--TRNA LIGASE, MITOCHONDRIAL"/>
    <property type="match status" value="1"/>
</dbReference>
<sequence length="333" mass="37811">MKKLFSGIQPSGVPTIGNYVGAISQFVEMQHDHESYFCIVDLHAITSPQDRLKLRENTKLLAAIYLASGLDPKKATLFIQSEVPAHAEATWMLQTISYMGELERMTQFKDKSQKASKKEGIPVGLFTYPTLMAADILLYNADVVPVGDDQSQHLELTRTLAQRFNHHYNDIFTLPETKLPEFGGRIMSLQEPTKKMSKSDENQRGFISLMDDPKAAAKKIRSAVTDSDMVVKYDRENKPGITNLLEIYSIFAKKSVSELEAMYEGKTYGDFKKDLGEVIEAFLTEFQEKVNYYLNSDELNDILDEGRDRAIKVTSRTLEKMNRAMGLGRKQRR</sequence>
<dbReference type="InterPro" id="IPR002305">
    <property type="entry name" value="aa-tRNA-synth_Ic"/>
</dbReference>
<accession>A0A6V7R6A5</accession>
<feature type="binding site" evidence="8">
    <location>
        <begin position="147"/>
        <end position="149"/>
    </location>
    <ligand>
        <name>ATP</name>
        <dbReference type="ChEBI" id="CHEBI:30616"/>
    </ligand>
</feature>
<dbReference type="Proteomes" id="UP000521032">
    <property type="component" value="Unassembled WGS sequence"/>
</dbReference>
<dbReference type="PRINTS" id="PR01039">
    <property type="entry name" value="TRNASYNTHTRP"/>
</dbReference>
<feature type="binding site" evidence="8">
    <location>
        <position position="135"/>
    </location>
    <ligand>
        <name>L-tryptophan</name>
        <dbReference type="ChEBI" id="CHEBI:57912"/>
    </ligand>
</feature>
<dbReference type="InterPro" id="IPR024109">
    <property type="entry name" value="Trp-tRNA-ligase_bac-type"/>
</dbReference>
<dbReference type="Gene3D" id="3.40.50.620">
    <property type="entry name" value="HUPs"/>
    <property type="match status" value="1"/>
</dbReference>
<feature type="short sequence motif" description="'HIGH' region" evidence="8">
    <location>
        <begin position="10"/>
        <end position="18"/>
    </location>
</feature>
<evidence type="ECO:0000256" key="1">
    <source>
        <dbReference type="ARBA" id="ARBA00005594"/>
    </source>
</evidence>
<feature type="binding site" evidence="8">
    <location>
        <begin position="17"/>
        <end position="18"/>
    </location>
    <ligand>
        <name>ATP</name>
        <dbReference type="ChEBI" id="CHEBI:30616"/>
    </ligand>
</feature>
<dbReference type="GO" id="GO:0005524">
    <property type="term" value="F:ATP binding"/>
    <property type="evidence" value="ECO:0007669"/>
    <property type="project" value="UniProtKB-UniRule"/>
</dbReference>
<evidence type="ECO:0000256" key="7">
    <source>
        <dbReference type="ARBA" id="ARBA00049929"/>
    </source>
</evidence>
<dbReference type="PROSITE" id="PS00178">
    <property type="entry name" value="AA_TRNA_LIGASE_I"/>
    <property type="match status" value="1"/>
</dbReference>
<dbReference type="Pfam" id="PF00579">
    <property type="entry name" value="tRNA-synt_1b"/>
    <property type="match status" value="1"/>
</dbReference>
<dbReference type="EMBL" id="CAJEWE010000006">
    <property type="protein sequence ID" value="CAD2072920.1"/>
    <property type="molecule type" value="Genomic_DNA"/>
</dbReference>
<evidence type="ECO:0000313" key="10">
    <source>
        <dbReference type="EMBL" id="CAD2072920.1"/>
    </source>
</evidence>
<name>A0A6V7R6A5_9BACL</name>
<evidence type="ECO:0000313" key="11">
    <source>
        <dbReference type="Proteomes" id="UP000521032"/>
    </source>
</evidence>
<evidence type="ECO:0000256" key="3">
    <source>
        <dbReference type="ARBA" id="ARBA00022741"/>
    </source>
</evidence>
<comment type="similarity">
    <text evidence="1 8 9">Belongs to the class-I aminoacyl-tRNA synthetase family.</text>
</comment>
<keyword evidence="5 8" id="KW-0648">Protein biosynthesis</keyword>
<reference evidence="10 11" key="1">
    <citation type="submission" date="2020-07" db="EMBL/GenBank/DDBJ databases">
        <authorList>
            <person name="Criscuolo A."/>
        </authorList>
    </citation>
    <scope>NUCLEOTIDE SEQUENCE [LARGE SCALE GENOMIC DNA]</scope>
    <source>
        <strain evidence="11">CIP 111030</strain>
    </source>
</reference>
<feature type="short sequence motif" description="'KMSKS' region" evidence="8">
    <location>
        <begin position="195"/>
        <end position="199"/>
    </location>
</feature>
<dbReference type="InterPro" id="IPR002306">
    <property type="entry name" value="Trp-tRNA-ligase"/>
</dbReference>
<feature type="binding site" evidence="8">
    <location>
        <begin position="9"/>
        <end position="11"/>
    </location>
    <ligand>
        <name>ATP</name>
        <dbReference type="ChEBI" id="CHEBI:30616"/>
    </ligand>
</feature>
<comment type="subunit">
    <text evidence="8">Homodimer.</text>
</comment>
<feature type="binding site" evidence="8">
    <location>
        <begin position="195"/>
        <end position="199"/>
    </location>
    <ligand>
        <name>ATP</name>
        <dbReference type="ChEBI" id="CHEBI:30616"/>
    </ligand>
</feature>
<keyword evidence="3 8" id="KW-0547">Nucleotide-binding</keyword>
<dbReference type="GO" id="GO:0005829">
    <property type="term" value="C:cytosol"/>
    <property type="evidence" value="ECO:0007669"/>
    <property type="project" value="TreeGrafter"/>
</dbReference>
<keyword evidence="6 8" id="KW-0030">Aminoacyl-tRNA synthetase</keyword>
<keyword evidence="2 8" id="KW-0436">Ligase</keyword>
<gene>
    <name evidence="8 10" type="primary">trpS</name>
    <name evidence="10" type="ORF">JEOSCH030_00490</name>
</gene>
<evidence type="ECO:0000256" key="6">
    <source>
        <dbReference type="ARBA" id="ARBA00023146"/>
    </source>
</evidence>
<organism evidence="10 11">
    <name type="scientific">Phocicoccus schoeneichii</name>
    <dbReference type="NCBI Taxonomy" id="1812261"/>
    <lineage>
        <taxon>Bacteria</taxon>
        <taxon>Bacillati</taxon>
        <taxon>Bacillota</taxon>
        <taxon>Bacilli</taxon>
        <taxon>Bacillales</taxon>
        <taxon>Salinicoccaceae</taxon>
        <taxon>Phocicoccus</taxon>
    </lineage>
</organism>
<evidence type="ECO:0000256" key="8">
    <source>
        <dbReference type="HAMAP-Rule" id="MF_00140"/>
    </source>
</evidence>
<evidence type="ECO:0000256" key="4">
    <source>
        <dbReference type="ARBA" id="ARBA00022840"/>
    </source>
</evidence>
<dbReference type="Gene3D" id="1.10.240.10">
    <property type="entry name" value="Tyrosyl-Transfer RNA Synthetase"/>
    <property type="match status" value="1"/>
</dbReference>
<dbReference type="InterPro" id="IPR050203">
    <property type="entry name" value="Trp-tRNA_synthetase"/>
</dbReference>
<dbReference type="CDD" id="cd00806">
    <property type="entry name" value="TrpRS_core"/>
    <property type="match status" value="1"/>
</dbReference>
<keyword evidence="4 8" id="KW-0067">ATP-binding</keyword>
<evidence type="ECO:0000256" key="2">
    <source>
        <dbReference type="ARBA" id="ARBA00022598"/>
    </source>
</evidence>
<dbReference type="InterPro" id="IPR001412">
    <property type="entry name" value="aa-tRNA-synth_I_CS"/>
</dbReference>
<comment type="caution">
    <text evidence="10">The sequence shown here is derived from an EMBL/GenBank/DDBJ whole genome shotgun (WGS) entry which is preliminary data.</text>
</comment>
<evidence type="ECO:0000256" key="5">
    <source>
        <dbReference type="ARBA" id="ARBA00022917"/>
    </source>
</evidence>
<comment type="subcellular location">
    <subcellularLocation>
        <location evidence="8">Cytoplasm</location>
    </subcellularLocation>
</comment>
<dbReference type="NCBIfam" id="TIGR00233">
    <property type="entry name" value="trpS"/>
    <property type="match status" value="1"/>
</dbReference>
<dbReference type="HAMAP" id="MF_00140_B">
    <property type="entry name" value="Trp_tRNA_synth_B"/>
    <property type="match status" value="1"/>
</dbReference>
<proteinExistence type="inferred from homology"/>
<dbReference type="RefSeq" id="WP_186085523.1">
    <property type="nucleotide sequence ID" value="NZ_BMDB01000001.1"/>
</dbReference>
<comment type="catalytic activity">
    <reaction evidence="7 8">
        <text>tRNA(Trp) + L-tryptophan + ATP = L-tryptophyl-tRNA(Trp) + AMP + diphosphate + H(+)</text>
        <dbReference type="Rhea" id="RHEA:24080"/>
        <dbReference type="Rhea" id="RHEA-COMP:9671"/>
        <dbReference type="Rhea" id="RHEA-COMP:9705"/>
        <dbReference type="ChEBI" id="CHEBI:15378"/>
        <dbReference type="ChEBI" id="CHEBI:30616"/>
        <dbReference type="ChEBI" id="CHEBI:33019"/>
        <dbReference type="ChEBI" id="CHEBI:57912"/>
        <dbReference type="ChEBI" id="CHEBI:78442"/>
        <dbReference type="ChEBI" id="CHEBI:78535"/>
        <dbReference type="ChEBI" id="CHEBI:456215"/>
        <dbReference type="EC" id="6.1.1.2"/>
    </reaction>
</comment>
<keyword evidence="11" id="KW-1185">Reference proteome</keyword>
<dbReference type="PANTHER" id="PTHR43766:SF1">
    <property type="entry name" value="TRYPTOPHAN--TRNA LIGASE, MITOCHONDRIAL"/>
    <property type="match status" value="1"/>
</dbReference>
<dbReference type="FunFam" id="1.10.240.10:FF:000002">
    <property type="entry name" value="Tryptophan--tRNA ligase"/>
    <property type="match status" value="1"/>
</dbReference>
<comment type="function">
    <text evidence="8">Catalyzes the attachment of tryptophan to tRNA(Trp).</text>
</comment>
<dbReference type="InterPro" id="IPR014729">
    <property type="entry name" value="Rossmann-like_a/b/a_fold"/>
</dbReference>
<protein>
    <recommendedName>
        <fullName evidence="8">Tryptophan--tRNA ligase</fullName>
        <ecNumber evidence="8">6.1.1.2</ecNumber>
    </recommendedName>
    <alternativeName>
        <fullName evidence="8">Tryptophanyl-tRNA synthetase</fullName>
        <shortName evidence="8">TrpRS</shortName>
    </alternativeName>
</protein>
<dbReference type="AlphaFoldDB" id="A0A6V7R6A5"/>